<name>A0ABS9J1J3_9FLAO</name>
<dbReference type="Proteomes" id="UP000829517">
    <property type="component" value="Unassembled WGS sequence"/>
</dbReference>
<organism evidence="1 2">
    <name type="scientific">Joostella atrarenae</name>
    <dbReference type="NCBI Taxonomy" id="679257"/>
    <lineage>
        <taxon>Bacteria</taxon>
        <taxon>Pseudomonadati</taxon>
        <taxon>Bacteroidota</taxon>
        <taxon>Flavobacteriia</taxon>
        <taxon>Flavobacteriales</taxon>
        <taxon>Flavobacteriaceae</taxon>
        <taxon>Joostella</taxon>
    </lineage>
</organism>
<comment type="caution">
    <text evidence="1">The sequence shown here is derived from an EMBL/GenBank/DDBJ whole genome shotgun (WGS) entry which is preliminary data.</text>
</comment>
<reference evidence="1 2" key="1">
    <citation type="submission" date="2021-01" db="EMBL/GenBank/DDBJ databases">
        <title>Genome sequencing of Joostella atrarenae M1-2 (= KCTC 23194).</title>
        <authorList>
            <person name="Zakaria M.R."/>
            <person name="Lam M.Q."/>
            <person name="Chong C.S."/>
        </authorList>
    </citation>
    <scope>NUCLEOTIDE SEQUENCE [LARGE SCALE GENOMIC DNA]</scope>
    <source>
        <strain evidence="1 2">M1-2</strain>
    </source>
</reference>
<gene>
    <name evidence="1" type="ORF">JM658_05565</name>
</gene>
<evidence type="ECO:0000313" key="2">
    <source>
        <dbReference type="Proteomes" id="UP000829517"/>
    </source>
</evidence>
<dbReference type="EMBL" id="JAETXX010000002">
    <property type="protein sequence ID" value="MCF8714292.1"/>
    <property type="molecule type" value="Genomic_DNA"/>
</dbReference>
<keyword evidence="2" id="KW-1185">Reference proteome</keyword>
<evidence type="ECO:0000313" key="1">
    <source>
        <dbReference type="EMBL" id="MCF8714292.1"/>
    </source>
</evidence>
<dbReference type="RefSeq" id="WP_236958253.1">
    <property type="nucleotide sequence ID" value="NZ_JAETXX010000002.1"/>
</dbReference>
<accession>A0ABS9J1J3</accession>
<protein>
    <submittedName>
        <fullName evidence="1">Uncharacterized protein</fullName>
    </submittedName>
</protein>
<sequence>MKESDLKILQKSLKMIAYFPERVDTVNSANEFINIHNRNLKMLTDLGIERKSTFIKKRIEEYPTINTTEIEYYITKQKKERSLLSVVGGIVIDFVYDVIKNKGTTLPQIKRKLNESKSLNEKIQKVIEDPIYEELYEKTMHNNVSY</sequence>
<proteinExistence type="predicted"/>